<reference evidence="1 2" key="1">
    <citation type="submission" date="2018-06" db="EMBL/GenBank/DDBJ databases">
        <authorList>
            <consortium name="GenomeTrakr: Next Generation Sequencing Network for Food Pathogen Tracability"/>
        </authorList>
    </citation>
    <scope>NUCLEOTIDE SEQUENCE [LARGE SCALE GENOMIC DNA]</scope>
    <source>
        <strain evidence="1 2">FDA00007096</strain>
    </source>
</reference>
<dbReference type="AlphaFoldDB" id="A0A9P1T5Y8"/>
<evidence type="ECO:0000313" key="2">
    <source>
        <dbReference type="Proteomes" id="UP000365297"/>
    </source>
</evidence>
<dbReference type="EMBL" id="AAAIXK010000003">
    <property type="protein sequence ID" value="EAC5550218.1"/>
    <property type="molecule type" value="Genomic_DNA"/>
</dbReference>
<comment type="caution">
    <text evidence="1">The sequence shown here is derived from an EMBL/GenBank/DDBJ whole genome shotgun (WGS) entry which is preliminary data.</text>
</comment>
<evidence type="ECO:0000313" key="1">
    <source>
        <dbReference type="EMBL" id="EAC5550218.1"/>
    </source>
</evidence>
<dbReference type="Proteomes" id="UP000365297">
    <property type="component" value="Unassembled WGS sequence"/>
</dbReference>
<sequence>MTDYRDPSPITPIFPEYIEGKVPEEIRRHSTFVREKQFGVDVREAIARAVDLSGIIASEAKKESSSTLETIEKNKEQINTRLDSLITGIEQPSEVVDARQAYSGKVHPVLSARLNEEAELTKQKSTLHFSKEAVLDMESHDVGILLYKQVSETQTVCFSNISSEGGSPLITLTVIKELPHRASLQGLVFAKIGENERYDYRSAGAVL</sequence>
<accession>A0A9P1T5Y8</accession>
<proteinExistence type="predicted"/>
<protein>
    <submittedName>
        <fullName evidence="1">Alpha-amylase</fullName>
    </submittedName>
</protein>
<organism evidence="1 2">
    <name type="scientific">Listeria monocytogenes</name>
    <dbReference type="NCBI Taxonomy" id="1639"/>
    <lineage>
        <taxon>Bacteria</taxon>
        <taxon>Bacillati</taxon>
        <taxon>Bacillota</taxon>
        <taxon>Bacilli</taxon>
        <taxon>Bacillales</taxon>
        <taxon>Listeriaceae</taxon>
        <taxon>Listeria</taxon>
    </lineage>
</organism>
<gene>
    <name evidence="1" type="ORF">ARY78_07245</name>
</gene>
<name>A0A9P1T5Y8_LISMN</name>